<gene>
    <name evidence="2" type="primary">ORF212054</name>
</gene>
<feature type="compositionally biased region" description="Basic and acidic residues" evidence="1">
    <location>
        <begin position="188"/>
        <end position="197"/>
    </location>
</feature>
<proteinExistence type="predicted"/>
<accession>A0A0B7BVR3</accession>
<feature type="region of interest" description="Disordered" evidence="1">
    <location>
        <begin position="183"/>
        <end position="219"/>
    </location>
</feature>
<evidence type="ECO:0000313" key="2">
    <source>
        <dbReference type="EMBL" id="CEK96431.1"/>
    </source>
</evidence>
<sequence>MNNGIHTYCSDGPLAGNPRVHEEGRQNYERNSKSSDWFAHGNVAADPKPEARLRTDAARDIAFKSRGSMQENMQGYANPPIVRNIHPRGVRPEALDNAEGNKGKDLRNLIDNYGHLEMPPKPVPKVKGYEAEEYKEREQGSTKVLLNHFSTDPIPANELPLPARLRLGAEEIAEKHNGERMGPLMRLEGTKTPREPKVGSLHQESTGSGWDEAPPHHRMRPEGEGIAQKNSADTINEIILQNNSPPQRTNPKLLKHLTESRTPRKTPPCRVRLGGIQNLERAMNQTEMSAIMHGNPTNSNNEKKALPHMQRSELW</sequence>
<feature type="region of interest" description="Disordered" evidence="1">
    <location>
        <begin position="293"/>
        <end position="315"/>
    </location>
</feature>
<feature type="region of interest" description="Disordered" evidence="1">
    <location>
        <begin position="1"/>
        <end position="51"/>
    </location>
</feature>
<feature type="compositionally biased region" description="Basic and acidic residues" evidence="1">
    <location>
        <begin position="19"/>
        <end position="33"/>
    </location>
</feature>
<reference evidence="2" key="1">
    <citation type="submission" date="2014-12" db="EMBL/GenBank/DDBJ databases">
        <title>Insight into the proteome of Arion vulgaris.</title>
        <authorList>
            <person name="Aradska J."/>
            <person name="Bulat T."/>
            <person name="Smidak R."/>
            <person name="Sarate P."/>
            <person name="Gangsoo J."/>
            <person name="Sialana F."/>
            <person name="Bilban M."/>
            <person name="Lubec G."/>
        </authorList>
    </citation>
    <scope>NUCLEOTIDE SEQUENCE</scope>
    <source>
        <tissue evidence="2">Skin</tissue>
    </source>
</reference>
<dbReference type="EMBL" id="HACG01049566">
    <property type="protein sequence ID" value="CEK96431.1"/>
    <property type="molecule type" value="Transcribed_RNA"/>
</dbReference>
<organism evidence="2">
    <name type="scientific">Arion vulgaris</name>
    <dbReference type="NCBI Taxonomy" id="1028688"/>
    <lineage>
        <taxon>Eukaryota</taxon>
        <taxon>Metazoa</taxon>
        <taxon>Spiralia</taxon>
        <taxon>Lophotrochozoa</taxon>
        <taxon>Mollusca</taxon>
        <taxon>Gastropoda</taxon>
        <taxon>Heterobranchia</taxon>
        <taxon>Euthyneura</taxon>
        <taxon>Panpulmonata</taxon>
        <taxon>Eupulmonata</taxon>
        <taxon>Stylommatophora</taxon>
        <taxon>Helicina</taxon>
        <taxon>Arionoidea</taxon>
        <taxon>Arionidae</taxon>
        <taxon>Arion</taxon>
    </lineage>
</organism>
<protein>
    <submittedName>
        <fullName evidence="2">Uncharacterized protein</fullName>
    </submittedName>
</protein>
<name>A0A0B7BVR3_9EUPU</name>
<dbReference type="AlphaFoldDB" id="A0A0B7BVR3"/>
<evidence type="ECO:0000256" key="1">
    <source>
        <dbReference type="SAM" id="MobiDB-lite"/>
    </source>
</evidence>
<feature type="compositionally biased region" description="Basic and acidic residues" evidence="1">
    <location>
        <begin position="301"/>
        <end position="315"/>
    </location>
</feature>